<dbReference type="PROSITE" id="PS51257">
    <property type="entry name" value="PROKAR_LIPOPROTEIN"/>
    <property type="match status" value="1"/>
</dbReference>
<proteinExistence type="predicted"/>
<comment type="caution">
    <text evidence="1">The sequence shown here is derived from an EMBL/GenBank/DDBJ whole genome shotgun (WGS) entry which is preliminary data.</text>
</comment>
<protein>
    <submittedName>
        <fullName evidence="1">Uncharacterized protein</fullName>
    </submittedName>
</protein>
<dbReference type="Proteomes" id="UP001371305">
    <property type="component" value="Unassembled WGS sequence"/>
</dbReference>
<dbReference type="EMBL" id="JBBUKT010000002">
    <property type="protein sequence ID" value="MEK7950336.1"/>
    <property type="molecule type" value="Genomic_DNA"/>
</dbReference>
<evidence type="ECO:0000313" key="2">
    <source>
        <dbReference type="Proteomes" id="UP001371305"/>
    </source>
</evidence>
<gene>
    <name evidence="1" type="ORF">WKV53_07510</name>
</gene>
<dbReference type="RefSeq" id="WP_341403826.1">
    <property type="nucleotide sequence ID" value="NZ_JBBUKT010000002.1"/>
</dbReference>
<reference evidence="1 2" key="1">
    <citation type="submission" date="2024-04" db="EMBL/GenBank/DDBJ databases">
        <title>Luteolibacter sp. isolated from soil.</title>
        <authorList>
            <person name="An J."/>
        </authorList>
    </citation>
    <scope>NUCLEOTIDE SEQUENCE [LARGE SCALE GENOMIC DNA]</scope>
    <source>
        <strain evidence="1 2">Y139</strain>
    </source>
</reference>
<accession>A0ABU9ARI7</accession>
<name>A0ABU9ARI7_9BACT</name>
<keyword evidence="2" id="KW-1185">Reference proteome</keyword>
<organism evidence="1 2">
    <name type="scientific">Luteolibacter soli</name>
    <dbReference type="NCBI Taxonomy" id="3135280"/>
    <lineage>
        <taxon>Bacteria</taxon>
        <taxon>Pseudomonadati</taxon>
        <taxon>Verrucomicrobiota</taxon>
        <taxon>Verrucomicrobiia</taxon>
        <taxon>Verrucomicrobiales</taxon>
        <taxon>Verrucomicrobiaceae</taxon>
        <taxon>Luteolibacter</taxon>
    </lineage>
</organism>
<evidence type="ECO:0000313" key="1">
    <source>
        <dbReference type="EMBL" id="MEK7950336.1"/>
    </source>
</evidence>
<sequence length="140" mass="15123">MSRKFRLFLFPSPILPLILAVSCCSNPGCENEVREQLVSPDGVNKVVIFSRNCGATTDFNCQASILPVSKPLPNDVGNAFIFDKGEAKVVWRDSKTLSVSADSSARSFKREEVLQGVELKYSIVADEPASGKVQAIGESG</sequence>